<evidence type="ECO:0000259" key="2">
    <source>
        <dbReference type="PROSITE" id="PS50093"/>
    </source>
</evidence>
<dbReference type="PROSITE" id="PS50093">
    <property type="entry name" value="PKD"/>
    <property type="match status" value="1"/>
</dbReference>
<accession>A0A8J8JUY6</accession>
<dbReference type="CDD" id="cd00146">
    <property type="entry name" value="PKD"/>
    <property type="match status" value="1"/>
</dbReference>
<keyword evidence="1" id="KW-0732">Signal</keyword>
<dbReference type="AlphaFoldDB" id="A0A8J8JUY6"/>
<dbReference type="Proteomes" id="UP000598971">
    <property type="component" value="Unassembled WGS sequence"/>
</dbReference>
<evidence type="ECO:0000313" key="4">
    <source>
        <dbReference type="Proteomes" id="UP000598971"/>
    </source>
</evidence>
<gene>
    <name evidence="3" type="ORF">GD597_15160</name>
</gene>
<dbReference type="InterPro" id="IPR026341">
    <property type="entry name" value="T9SS_type_B"/>
</dbReference>
<feature type="signal peptide" evidence="1">
    <location>
        <begin position="1"/>
        <end position="27"/>
    </location>
</feature>
<organism evidence="3 4">
    <name type="scientific">Limnovirga soli</name>
    <dbReference type="NCBI Taxonomy" id="2656915"/>
    <lineage>
        <taxon>Bacteria</taxon>
        <taxon>Pseudomonadati</taxon>
        <taxon>Bacteroidota</taxon>
        <taxon>Chitinophagia</taxon>
        <taxon>Chitinophagales</taxon>
        <taxon>Chitinophagaceae</taxon>
        <taxon>Limnovirga</taxon>
    </lineage>
</organism>
<dbReference type="EMBL" id="WHPF01000011">
    <property type="protein sequence ID" value="NNV56810.1"/>
    <property type="molecule type" value="Genomic_DNA"/>
</dbReference>
<dbReference type="InterPro" id="IPR000601">
    <property type="entry name" value="PKD_dom"/>
</dbReference>
<name>A0A8J8JUY6_9BACT</name>
<reference evidence="3" key="1">
    <citation type="submission" date="2019-10" db="EMBL/GenBank/DDBJ databases">
        <title>Draft genome sequence of Panacibacter sp. KCS-6.</title>
        <authorList>
            <person name="Yim K.J."/>
        </authorList>
    </citation>
    <scope>NUCLEOTIDE SEQUENCE</scope>
    <source>
        <strain evidence="3">KCS-6</strain>
    </source>
</reference>
<proteinExistence type="predicted"/>
<keyword evidence="4" id="KW-1185">Reference proteome</keyword>
<dbReference type="SMART" id="SM00089">
    <property type="entry name" value="PKD"/>
    <property type="match status" value="1"/>
</dbReference>
<feature type="chain" id="PRO_5035177969" evidence="1">
    <location>
        <begin position="28"/>
        <end position="613"/>
    </location>
</feature>
<dbReference type="Gene3D" id="2.60.40.10">
    <property type="entry name" value="Immunoglobulins"/>
    <property type="match status" value="1"/>
</dbReference>
<protein>
    <submittedName>
        <fullName evidence="3">T9SS type B sorting domain-containing protein</fullName>
    </submittedName>
</protein>
<feature type="domain" description="PKD" evidence="2">
    <location>
        <begin position="97"/>
        <end position="157"/>
    </location>
</feature>
<dbReference type="SUPFAM" id="SSF49299">
    <property type="entry name" value="PKD domain"/>
    <property type="match status" value="1"/>
</dbReference>
<dbReference type="Pfam" id="PF13585">
    <property type="entry name" value="CHU_C"/>
    <property type="match status" value="1"/>
</dbReference>
<dbReference type="NCBIfam" id="TIGR04131">
    <property type="entry name" value="Bac_Flav_CTERM"/>
    <property type="match status" value="1"/>
</dbReference>
<evidence type="ECO:0000256" key="1">
    <source>
        <dbReference type="SAM" id="SignalP"/>
    </source>
</evidence>
<dbReference type="Pfam" id="PF18911">
    <property type="entry name" value="PKD_4"/>
    <property type="match status" value="1"/>
</dbReference>
<dbReference type="InterPro" id="IPR035986">
    <property type="entry name" value="PKD_dom_sf"/>
</dbReference>
<dbReference type="InterPro" id="IPR013783">
    <property type="entry name" value="Ig-like_fold"/>
</dbReference>
<comment type="caution">
    <text evidence="3">The sequence shown here is derived from an EMBL/GenBank/DDBJ whole genome shotgun (WGS) entry which is preliminary data.</text>
</comment>
<evidence type="ECO:0000313" key="3">
    <source>
        <dbReference type="EMBL" id="NNV56810.1"/>
    </source>
</evidence>
<dbReference type="InterPro" id="IPR022409">
    <property type="entry name" value="PKD/Chitinase_dom"/>
</dbReference>
<sequence>MQLLAKLPVIHAASVASHTCTATNASAKNKQHMCIPRQYFFLLLLVYFMASGPLQASPYKPQMAADSISYTSTCTGQAVSFSATVFAKANFPDTVIWNFGDTASGAFNISDDRTIFQPTHVYNTPGIYTVTLHVVDDFAGVFNLSTLVHIVAPVAINFGPDITTCMGDTITLSVPSIPGATYIWNDVGKTDTSQLRVYDNGTYTVQINGCTVTDTVGVFFSRIPQLELGANHNMCTGEILELNAASQNASYEWQLNGLVLPETTANIVTVSPGGTYTVAVDVLGCGIYRDTVVITYSNPLAPSFSLGPDTLLCPQQIYTLNASPAGATNYNWSIGSTQSSISVSSAGTYWVFVNINSVCEVTDTVIVSYRGNKQLDLRDSTICVGETLVLDADFGTGSYHWSANPPLRPDQDITDQSTFYVYKPAVYTVVAQVGNCVYTDSCTITYNDSLHYQLAPLKDTTLCLGEPWRLYVSGNANTYTWQDGSTATSFDVNTAGTYFVIATNACTTDTSTLHINFRVCDCELLMPSAFTPNSDGLNDLFRPLHPCKMSEYRMSIFNRFGQMVFTSVNPLLGWDGRYLGKAPVTGTYVWMATYINTDTNTRKNRTGTVVVIR</sequence>